<evidence type="ECO:0000256" key="7">
    <source>
        <dbReference type="ARBA" id="ARBA00023170"/>
    </source>
</evidence>
<comment type="similarity">
    <text evidence="2">Belongs to the glutamate-gated ion channel (TC 1.A.10.1) family.</text>
</comment>
<feature type="compositionally biased region" description="Acidic residues" evidence="9">
    <location>
        <begin position="20"/>
        <end position="44"/>
    </location>
</feature>
<dbReference type="AlphaFoldDB" id="A0AAD8EM85"/>
<evidence type="ECO:0000259" key="11">
    <source>
        <dbReference type="Pfam" id="PF00060"/>
    </source>
</evidence>
<evidence type="ECO:0000313" key="12">
    <source>
        <dbReference type="EMBL" id="KAJ9595885.1"/>
    </source>
</evidence>
<dbReference type="PANTHER" id="PTHR42643:SF24">
    <property type="entry name" value="IONOTROPIC RECEPTOR 60A"/>
    <property type="match status" value="1"/>
</dbReference>
<evidence type="ECO:0000313" key="13">
    <source>
        <dbReference type="Proteomes" id="UP001233999"/>
    </source>
</evidence>
<evidence type="ECO:0000256" key="6">
    <source>
        <dbReference type="ARBA" id="ARBA00023136"/>
    </source>
</evidence>
<dbReference type="GO" id="GO:0005886">
    <property type="term" value="C:plasma membrane"/>
    <property type="evidence" value="ECO:0007669"/>
    <property type="project" value="UniProtKB-SubCell"/>
</dbReference>
<dbReference type="PANTHER" id="PTHR42643">
    <property type="entry name" value="IONOTROPIC RECEPTOR 20A-RELATED"/>
    <property type="match status" value="1"/>
</dbReference>
<feature type="domain" description="Ionotropic glutamate receptor C-terminal" evidence="11">
    <location>
        <begin position="306"/>
        <end position="567"/>
    </location>
</feature>
<dbReference type="EMBL" id="JASPKZ010002305">
    <property type="protein sequence ID" value="KAJ9595885.1"/>
    <property type="molecule type" value="Genomic_DNA"/>
</dbReference>
<dbReference type="InterPro" id="IPR052192">
    <property type="entry name" value="Insect_Ionotropic_Sensory_Rcpt"/>
</dbReference>
<evidence type="ECO:0000256" key="3">
    <source>
        <dbReference type="ARBA" id="ARBA00022475"/>
    </source>
</evidence>
<dbReference type="InterPro" id="IPR001320">
    <property type="entry name" value="Iontro_rcpt_C"/>
</dbReference>
<name>A0AAD8EM85_DIPPU</name>
<evidence type="ECO:0000256" key="8">
    <source>
        <dbReference type="ARBA" id="ARBA00023180"/>
    </source>
</evidence>
<protein>
    <recommendedName>
        <fullName evidence="11">Ionotropic glutamate receptor C-terminal domain-containing protein</fullName>
    </recommendedName>
</protein>
<evidence type="ECO:0000256" key="5">
    <source>
        <dbReference type="ARBA" id="ARBA00022989"/>
    </source>
</evidence>
<sequence>MHGYIWFLCFEDEKVKEEIESTEDDEVNNDDEEEEDDDDDDDDDDAVEYEEVTFEKRVYNLLYKNAFNPETKFLVITAGSNAYTSPELAKHIFSSLWINARVINIGVVHLHLSRFDASTLDVVGGDDQNFVQTYTWTPYVEKNCQDVIRVNLLENRSLETADNNSQVNIFPSKIPNDFLGCKLRVLSVGMAPYIIISNSTDENGTTVYDDNGLGSKIFKLFVQKYNITTVFVEPVETLDFLALFGSLQGGVENKYDFGVGIVPLHILSCSLIDLSVSYTVEHLRMQIPCPRQIPRIQRIVSIFSVVTWIMLIVIYFLGSLTFWLLSNVDFHNHGMESNSSRNIVQCFYNAWAIFLGVSVTEMPRTCYVRLLFIFYVCYCYAMSMVFQAFFTTFLVEPGYGRAFSSYEEIIASNVTYGYIDTLDSIVLVELEYDEHRGVKHRVDCAGVTHCLLRAMFKGDIMLFTGVNFPYYLALKKGVHDVSKRVCFYHDIPMLVQISIGIHKGDPIMSILNEHVQKCLEAGIPEMFWSQLKHTYRLQAEKRSDENDLYFVFTVTLLAPAFILLFCGYVISFIVLIFEVFIFIIHEEGPLGLLL</sequence>
<evidence type="ECO:0000256" key="4">
    <source>
        <dbReference type="ARBA" id="ARBA00022692"/>
    </source>
</evidence>
<keyword evidence="4 10" id="KW-0812">Transmembrane</keyword>
<keyword evidence="6 10" id="KW-0472">Membrane</keyword>
<reference evidence="12" key="2">
    <citation type="submission" date="2023-05" db="EMBL/GenBank/DDBJ databases">
        <authorList>
            <person name="Fouks B."/>
        </authorList>
    </citation>
    <scope>NUCLEOTIDE SEQUENCE</scope>
    <source>
        <strain evidence="12">Stay&amp;Tobe</strain>
        <tissue evidence="12">Testes</tissue>
    </source>
</reference>
<gene>
    <name evidence="12" type="ORF">L9F63_012904</name>
</gene>
<keyword evidence="8" id="KW-0325">Glycoprotein</keyword>
<reference evidence="12" key="1">
    <citation type="journal article" date="2023" name="IScience">
        <title>Live-bearing cockroach genome reveals convergent evolutionary mechanisms linked to viviparity in insects and beyond.</title>
        <authorList>
            <person name="Fouks B."/>
            <person name="Harrison M.C."/>
            <person name="Mikhailova A.A."/>
            <person name="Marchal E."/>
            <person name="English S."/>
            <person name="Carruthers M."/>
            <person name="Jennings E.C."/>
            <person name="Chiamaka E.L."/>
            <person name="Frigard R.A."/>
            <person name="Pippel M."/>
            <person name="Attardo G.M."/>
            <person name="Benoit J.B."/>
            <person name="Bornberg-Bauer E."/>
            <person name="Tobe S.S."/>
        </authorList>
    </citation>
    <scope>NUCLEOTIDE SEQUENCE</scope>
    <source>
        <strain evidence="12">Stay&amp;Tobe</strain>
    </source>
</reference>
<dbReference type="GO" id="GO:0015276">
    <property type="term" value="F:ligand-gated monoatomic ion channel activity"/>
    <property type="evidence" value="ECO:0007669"/>
    <property type="project" value="InterPro"/>
</dbReference>
<feature type="transmembrane region" description="Helical" evidence="10">
    <location>
        <begin position="257"/>
        <end position="278"/>
    </location>
</feature>
<feature type="transmembrane region" description="Helical" evidence="10">
    <location>
        <begin position="551"/>
        <end position="584"/>
    </location>
</feature>
<evidence type="ECO:0000256" key="2">
    <source>
        <dbReference type="ARBA" id="ARBA00008685"/>
    </source>
</evidence>
<dbReference type="GO" id="GO:0050906">
    <property type="term" value="P:detection of stimulus involved in sensory perception"/>
    <property type="evidence" value="ECO:0007669"/>
    <property type="project" value="UniProtKB-ARBA"/>
</dbReference>
<dbReference type="Pfam" id="PF00060">
    <property type="entry name" value="Lig_chan"/>
    <property type="match status" value="1"/>
</dbReference>
<feature type="region of interest" description="Disordered" evidence="9">
    <location>
        <begin position="17"/>
        <end position="44"/>
    </location>
</feature>
<comment type="subcellular location">
    <subcellularLocation>
        <location evidence="1">Cell membrane</location>
        <topology evidence="1">Multi-pass membrane protein</topology>
    </subcellularLocation>
</comment>
<evidence type="ECO:0000256" key="10">
    <source>
        <dbReference type="SAM" id="Phobius"/>
    </source>
</evidence>
<keyword evidence="5 10" id="KW-1133">Transmembrane helix</keyword>
<feature type="transmembrane region" description="Helical" evidence="10">
    <location>
        <begin position="372"/>
        <end position="395"/>
    </location>
</feature>
<comment type="caution">
    <text evidence="12">The sequence shown here is derived from an EMBL/GenBank/DDBJ whole genome shotgun (WGS) entry which is preliminary data.</text>
</comment>
<keyword evidence="3" id="KW-1003">Cell membrane</keyword>
<keyword evidence="13" id="KW-1185">Reference proteome</keyword>
<organism evidence="12 13">
    <name type="scientific">Diploptera punctata</name>
    <name type="common">Pacific beetle cockroach</name>
    <dbReference type="NCBI Taxonomy" id="6984"/>
    <lineage>
        <taxon>Eukaryota</taxon>
        <taxon>Metazoa</taxon>
        <taxon>Ecdysozoa</taxon>
        <taxon>Arthropoda</taxon>
        <taxon>Hexapoda</taxon>
        <taxon>Insecta</taxon>
        <taxon>Pterygota</taxon>
        <taxon>Neoptera</taxon>
        <taxon>Polyneoptera</taxon>
        <taxon>Dictyoptera</taxon>
        <taxon>Blattodea</taxon>
        <taxon>Blaberoidea</taxon>
        <taxon>Blaberidae</taxon>
        <taxon>Diplopterinae</taxon>
        <taxon>Diploptera</taxon>
    </lineage>
</organism>
<evidence type="ECO:0000256" key="1">
    <source>
        <dbReference type="ARBA" id="ARBA00004651"/>
    </source>
</evidence>
<accession>A0AAD8EM85</accession>
<feature type="transmembrane region" description="Helical" evidence="10">
    <location>
        <begin position="299"/>
        <end position="325"/>
    </location>
</feature>
<proteinExistence type="inferred from homology"/>
<keyword evidence="7" id="KW-0675">Receptor</keyword>
<evidence type="ECO:0000256" key="9">
    <source>
        <dbReference type="SAM" id="MobiDB-lite"/>
    </source>
</evidence>
<dbReference type="Proteomes" id="UP001233999">
    <property type="component" value="Unassembled WGS sequence"/>
</dbReference>
<dbReference type="Gene3D" id="1.10.287.70">
    <property type="match status" value="1"/>
</dbReference>